<organism evidence="1 2">
    <name type="scientific">Aplysia californica</name>
    <name type="common">California sea hare</name>
    <dbReference type="NCBI Taxonomy" id="6500"/>
    <lineage>
        <taxon>Eukaryota</taxon>
        <taxon>Metazoa</taxon>
        <taxon>Spiralia</taxon>
        <taxon>Lophotrochozoa</taxon>
        <taxon>Mollusca</taxon>
        <taxon>Gastropoda</taxon>
        <taxon>Heterobranchia</taxon>
        <taxon>Euthyneura</taxon>
        <taxon>Tectipleura</taxon>
        <taxon>Aplysiida</taxon>
        <taxon>Aplysioidea</taxon>
        <taxon>Aplysiidae</taxon>
        <taxon>Aplysia</taxon>
    </lineage>
</organism>
<proteinExistence type="predicted"/>
<dbReference type="Proteomes" id="UP000694888">
    <property type="component" value="Unplaced"/>
</dbReference>
<evidence type="ECO:0000313" key="1">
    <source>
        <dbReference type="Proteomes" id="UP000694888"/>
    </source>
</evidence>
<dbReference type="RefSeq" id="XP_012942964.1">
    <property type="nucleotide sequence ID" value="XM_013087510.2"/>
</dbReference>
<gene>
    <name evidence="2" type="primary">LOC106012988</name>
</gene>
<dbReference type="GeneID" id="106012988"/>
<name>A0ABM1A8P6_APLCA</name>
<reference evidence="2" key="1">
    <citation type="submission" date="2025-08" db="UniProtKB">
        <authorList>
            <consortium name="RefSeq"/>
        </authorList>
    </citation>
    <scope>IDENTIFICATION</scope>
</reference>
<protein>
    <submittedName>
        <fullName evidence="2">Uncharacterized protein LOC106012988</fullName>
    </submittedName>
</protein>
<keyword evidence="1" id="KW-1185">Reference proteome</keyword>
<sequence>MRTGLGSKLLLRVLEEYVVLVVVWIALREASCRAMSSERFADESFPPETTVLQQTITCGKHEPGRFVSPTYTCADLRVNGSRLAYGYYHGWAAGQHDLRCQETAGVHEFAQLCIYLLRSINKHDKGFKAVYIPNSTCTYINETRKLLKKVSADGFEWRTFKAGWGWTHTLQCMTDAVKT</sequence>
<evidence type="ECO:0000313" key="2">
    <source>
        <dbReference type="RefSeq" id="XP_012942964.1"/>
    </source>
</evidence>
<accession>A0ABM1A8P6</accession>